<dbReference type="PANTHER" id="PTHR10903:SF135">
    <property type="entry name" value="TRANSLOCASE OF CHLOROPLAST 120, CHLOROPLASTIC-RELATED"/>
    <property type="match status" value="1"/>
</dbReference>
<feature type="domain" description="AIG1-type G" evidence="18">
    <location>
        <begin position="8"/>
        <end position="132"/>
    </location>
</feature>
<evidence type="ECO:0000256" key="15">
    <source>
        <dbReference type="ARBA" id="ARBA00023136"/>
    </source>
</evidence>
<feature type="region of interest" description="Disordered" evidence="17">
    <location>
        <begin position="557"/>
        <end position="587"/>
    </location>
</feature>
<evidence type="ECO:0000256" key="4">
    <source>
        <dbReference type="ARBA" id="ARBA00022528"/>
    </source>
</evidence>
<dbReference type="InParanoid" id="K5VR45"/>
<evidence type="ECO:0000256" key="1">
    <source>
        <dbReference type="ARBA" id="ARBA00001946"/>
    </source>
</evidence>
<evidence type="ECO:0000256" key="10">
    <source>
        <dbReference type="ARBA" id="ARBA00022805"/>
    </source>
</evidence>
<dbReference type="Pfam" id="PF04548">
    <property type="entry name" value="AIG1"/>
    <property type="match status" value="1"/>
</dbReference>
<organism evidence="19 20">
    <name type="scientific">Phanerochaete carnosa (strain HHB-10118-sp)</name>
    <name type="common">White-rot fungus</name>
    <name type="synonym">Peniophora carnosa</name>
    <dbReference type="NCBI Taxonomy" id="650164"/>
    <lineage>
        <taxon>Eukaryota</taxon>
        <taxon>Fungi</taxon>
        <taxon>Dikarya</taxon>
        <taxon>Basidiomycota</taxon>
        <taxon>Agaricomycotina</taxon>
        <taxon>Agaricomycetes</taxon>
        <taxon>Polyporales</taxon>
        <taxon>Phanerochaetaceae</taxon>
        <taxon>Phanerochaete</taxon>
    </lineage>
</organism>
<dbReference type="RefSeq" id="XP_007402240.1">
    <property type="nucleotide sequence ID" value="XM_007402178.1"/>
</dbReference>
<dbReference type="SUPFAM" id="SSF52540">
    <property type="entry name" value="P-loop containing nucleoside triphosphate hydrolases"/>
    <property type="match status" value="1"/>
</dbReference>
<dbReference type="OrthoDB" id="8954335at2759"/>
<evidence type="ECO:0000256" key="7">
    <source>
        <dbReference type="ARBA" id="ARBA00022723"/>
    </source>
</evidence>
<dbReference type="GeneID" id="18919191"/>
<name>K5VR45_PHACS</name>
<dbReference type="InterPro" id="IPR006703">
    <property type="entry name" value="G_AIG1"/>
</dbReference>
<proteinExistence type="predicted"/>
<keyword evidence="13" id="KW-1133">Transmembrane helix</keyword>
<keyword evidence="20" id="KW-1185">Reference proteome</keyword>
<evidence type="ECO:0000256" key="13">
    <source>
        <dbReference type="ARBA" id="ARBA00022989"/>
    </source>
</evidence>
<reference evidence="19 20" key="1">
    <citation type="journal article" date="2012" name="BMC Genomics">
        <title>Comparative genomics of the white-rot fungi, Phanerochaete carnosa and P. chrysosporium, to elucidate the genetic basis of the distinct wood types they colonize.</title>
        <authorList>
            <person name="Suzuki H."/>
            <person name="MacDonald J."/>
            <person name="Syed K."/>
            <person name="Salamov A."/>
            <person name="Hori C."/>
            <person name="Aerts A."/>
            <person name="Henrissat B."/>
            <person name="Wiebenga A."/>
            <person name="vanKuyk P.A."/>
            <person name="Barry K."/>
            <person name="Lindquist E."/>
            <person name="LaButti K."/>
            <person name="Lapidus A."/>
            <person name="Lucas S."/>
            <person name="Coutinho P."/>
            <person name="Gong Y."/>
            <person name="Samejima M."/>
            <person name="Mahadevan R."/>
            <person name="Abou-Zaid M."/>
            <person name="de Vries R.P."/>
            <person name="Igarashi K."/>
            <person name="Yadav J.S."/>
            <person name="Grigoriev I.V."/>
            <person name="Master E.R."/>
        </authorList>
    </citation>
    <scope>NUCLEOTIDE SEQUENCE [LARGE SCALE GENOMIC DNA]</scope>
    <source>
        <strain evidence="19 20">HHB-10118-sp</strain>
    </source>
</reference>
<keyword evidence="4" id="KW-0150">Chloroplast</keyword>
<evidence type="ECO:0000256" key="12">
    <source>
        <dbReference type="ARBA" id="ARBA00022927"/>
    </source>
</evidence>
<keyword evidence="12" id="KW-0653">Protein transport</keyword>
<accession>K5VR45</accession>
<evidence type="ECO:0000256" key="8">
    <source>
        <dbReference type="ARBA" id="ARBA00022741"/>
    </source>
</evidence>
<dbReference type="CDD" id="cd00882">
    <property type="entry name" value="Ras_like_GTPase"/>
    <property type="match status" value="1"/>
</dbReference>
<protein>
    <recommendedName>
        <fullName evidence="18">AIG1-type G domain-containing protein</fullName>
    </recommendedName>
</protein>
<feature type="compositionally biased region" description="Basic and acidic residues" evidence="17">
    <location>
        <begin position="368"/>
        <end position="418"/>
    </location>
</feature>
<feature type="compositionally biased region" description="Basic residues" evidence="17">
    <location>
        <begin position="523"/>
        <end position="534"/>
    </location>
</feature>
<evidence type="ECO:0000256" key="2">
    <source>
        <dbReference type="ARBA" id="ARBA00004167"/>
    </source>
</evidence>
<keyword evidence="6" id="KW-0812">Transmembrane</keyword>
<keyword evidence="8" id="KW-0547">Nucleotide-binding</keyword>
<dbReference type="AlphaFoldDB" id="K5VR45"/>
<sequence length="587" mass="66139">MSKNDSATIVVMGATGAGKSTFINLVSSSKFKVGYGLESCTSEVEVAAPFMLDGKTVTLIDTPGFDDTIKTEAEILRLIADFLAVTYKQGRTLNGVIFLQRVTDTRMGGVARKNFRLFRKLCGDETLKNVVIVTNMWSNVEPGVGAEREREMAGSDLFFKPALDKGAHMVRHDDTLASAHRIVREIVGFPPAPLQIQRETVDEHKPLAETGAGQDLTAELERQAGRHHAELADLRGTMAALLAAKDARHRAEIEEVGDALRDVQGQLARVQDEALRLRDEHEAGRRAHDEQMRAMAEAMAAREAELRGLQERAHAQKTQLAQMESALQDAERRVSEEAALRDRAHADLKAKAEAHLAQLERVRQEAAQKLEEARRETEREAEQERTRKELAQKAEDAKREAELERLHKEAAEKVEAARRAPSSSAHATRRRRRRRRRGVRRNSSACARSSSRRRRRRGGRRSWSSCGRSSGRRRRTRSARRSCAPCRTTRTSRRRSSSRCRSPCRRRNAARRKPPLPLPPLQSRRRRRRRRRRAPSLVRISPRLRCGPAQQKLSLRCRPGCLPKSGGTGPPTPRRRRPRHEAASSVC</sequence>
<dbReference type="Gene3D" id="3.40.50.300">
    <property type="entry name" value="P-loop containing nucleotide triphosphate hydrolases"/>
    <property type="match status" value="1"/>
</dbReference>
<keyword evidence="10" id="KW-1002">Plastid outer membrane</keyword>
<feature type="compositionally biased region" description="Basic residues" evidence="17">
    <location>
        <begin position="427"/>
        <end position="440"/>
    </location>
</feature>
<evidence type="ECO:0000313" key="19">
    <source>
        <dbReference type="EMBL" id="EKM49210.1"/>
    </source>
</evidence>
<dbReference type="GO" id="GO:0015031">
    <property type="term" value="P:protein transport"/>
    <property type="evidence" value="ECO:0007669"/>
    <property type="project" value="UniProtKB-KW"/>
</dbReference>
<evidence type="ECO:0000256" key="16">
    <source>
        <dbReference type="ARBA" id="ARBA00024013"/>
    </source>
</evidence>
<keyword evidence="15" id="KW-0472">Membrane</keyword>
<evidence type="ECO:0000256" key="3">
    <source>
        <dbReference type="ARBA" id="ARBA00022448"/>
    </source>
</evidence>
<dbReference type="HOGENOM" id="CLU_464682_0_0_1"/>
<keyword evidence="9" id="KW-0378">Hydrolase</keyword>
<evidence type="ECO:0000256" key="6">
    <source>
        <dbReference type="ARBA" id="ARBA00022692"/>
    </source>
</evidence>
<evidence type="ECO:0000256" key="17">
    <source>
        <dbReference type="SAM" id="MobiDB-lite"/>
    </source>
</evidence>
<feature type="compositionally biased region" description="Basic residues" evidence="17">
    <location>
        <begin position="450"/>
        <end position="460"/>
    </location>
</feature>
<dbReference type="PANTHER" id="PTHR10903">
    <property type="entry name" value="GTPASE, IMAP FAMILY MEMBER-RELATED"/>
    <property type="match status" value="1"/>
</dbReference>
<dbReference type="GO" id="GO:0016787">
    <property type="term" value="F:hydrolase activity"/>
    <property type="evidence" value="ECO:0007669"/>
    <property type="project" value="UniProtKB-KW"/>
</dbReference>
<feature type="compositionally biased region" description="Basic residues" evidence="17">
    <location>
        <begin position="470"/>
        <end position="480"/>
    </location>
</feature>
<feature type="region of interest" description="Disordered" evidence="17">
    <location>
        <begin position="368"/>
        <end position="539"/>
    </location>
</feature>
<feature type="compositionally biased region" description="Basic residues" evidence="17">
    <location>
        <begin position="490"/>
        <end position="514"/>
    </location>
</feature>
<dbReference type="GO" id="GO:0046872">
    <property type="term" value="F:metal ion binding"/>
    <property type="evidence" value="ECO:0007669"/>
    <property type="project" value="UniProtKB-KW"/>
</dbReference>
<gene>
    <name evidence="19" type="ORF">PHACADRAFT_265749</name>
</gene>
<evidence type="ECO:0000256" key="14">
    <source>
        <dbReference type="ARBA" id="ARBA00023134"/>
    </source>
</evidence>
<dbReference type="Proteomes" id="UP000008370">
    <property type="component" value="Unassembled WGS sequence"/>
</dbReference>
<evidence type="ECO:0000313" key="20">
    <source>
        <dbReference type="Proteomes" id="UP000008370"/>
    </source>
</evidence>
<dbReference type="GO" id="GO:0005525">
    <property type="term" value="F:GTP binding"/>
    <property type="evidence" value="ECO:0007669"/>
    <property type="project" value="UniProtKB-KW"/>
</dbReference>
<dbReference type="InterPro" id="IPR045058">
    <property type="entry name" value="GIMA/IAN/Toc"/>
</dbReference>
<keyword evidence="11" id="KW-0460">Magnesium</keyword>
<keyword evidence="5" id="KW-0934">Plastid</keyword>
<dbReference type="STRING" id="650164.K5VR45"/>
<dbReference type="GO" id="GO:0016020">
    <property type="term" value="C:membrane"/>
    <property type="evidence" value="ECO:0007669"/>
    <property type="project" value="UniProtKB-SubCell"/>
</dbReference>
<keyword evidence="7" id="KW-0479">Metal-binding</keyword>
<keyword evidence="3" id="KW-0813">Transport</keyword>
<keyword evidence="14" id="KW-0342">GTP-binding</keyword>
<feature type="region of interest" description="Disordered" evidence="17">
    <location>
        <begin position="310"/>
        <end position="338"/>
    </location>
</feature>
<comment type="subcellular location">
    <subcellularLocation>
        <location evidence="2">Membrane</location>
        <topology evidence="2">Single-pass membrane protein</topology>
    </subcellularLocation>
    <subcellularLocation>
        <location evidence="16">Plastid</location>
        <location evidence="16">Chloroplast outer membrane</location>
    </subcellularLocation>
</comment>
<dbReference type="KEGG" id="pco:PHACADRAFT_265749"/>
<evidence type="ECO:0000259" key="18">
    <source>
        <dbReference type="Pfam" id="PF04548"/>
    </source>
</evidence>
<evidence type="ECO:0000256" key="11">
    <source>
        <dbReference type="ARBA" id="ARBA00022842"/>
    </source>
</evidence>
<evidence type="ECO:0000256" key="5">
    <source>
        <dbReference type="ARBA" id="ARBA00022640"/>
    </source>
</evidence>
<dbReference type="EMBL" id="JH930508">
    <property type="protein sequence ID" value="EKM49210.1"/>
    <property type="molecule type" value="Genomic_DNA"/>
</dbReference>
<dbReference type="InterPro" id="IPR027417">
    <property type="entry name" value="P-loop_NTPase"/>
</dbReference>
<evidence type="ECO:0000256" key="9">
    <source>
        <dbReference type="ARBA" id="ARBA00022801"/>
    </source>
</evidence>
<comment type="cofactor">
    <cofactor evidence="1">
        <name>Mg(2+)</name>
        <dbReference type="ChEBI" id="CHEBI:18420"/>
    </cofactor>
</comment>
<feature type="compositionally biased region" description="Basic and acidic residues" evidence="17">
    <location>
        <begin position="329"/>
        <end position="338"/>
    </location>
</feature>